<dbReference type="InterPro" id="IPR050532">
    <property type="entry name" value="Globin-like_OT"/>
</dbReference>
<dbReference type="GO" id="GO:0020037">
    <property type="term" value="F:heme binding"/>
    <property type="evidence" value="ECO:0007669"/>
    <property type="project" value="InterPro"/>
</dbReference>
<dbReference type="PROSITE" id="PS01033">
    <property type="entry name" value="GLOBIN"/>
    <property type="match status" value="1"/>
</dbReference>
<dbReference type="InterPro" id="IPR009050">
    <property type="entry name" value="Globin-like_sf"/>
</dbReference>
<evidence type="ECO:0000313" key="7">
    <source>
        <dbReference type="WBParaSite" id="PgR024_g094_t01"/>
    </source>
</evidence>
<dbReference type="GO" id="GO:0019825">
    <property type="term" value="F:oxygen binding"/>
    <property type="evidence" value="ECO:0007669"/>
    <property type="project" value="InterPro"/>
</dbReference>
<feature type="compositionally biased region" description="Low complexity" evidence="4">
    <location>
        <begin position="199"/>
        <end position="216"/>
    </location>
</feature>
<dbReference type="InterPro" id="IPR012292">
    <property type="entry name" value="Globin/Proto"/>
</dbReference>
<keyword evidence="3" id="KW-0408">Iron</keyword>
<feature type="region of interest" description="Disordered" evidence="4">
    <location>
        <begin position="147"/>
        <end position="237"/>
    </location>
</feature>
<organism evidence="6 7">
    <name type="scientific">Parascaris univalens</name>
    <name type="common">Nematode worm</name>
    <dbReference type="NCBI Taxonomy" id="6257"/>
    <lineage>
        <taxon>Eukaryota</taxon>
        <taxon>Metazoa</taxon>
        <taxon>Ecdysozoa</taxon>
        <taxon>Nematoda</taxon>
        <taxon>Chromadorea</taxon>
        <taxon>Rhabditida</taxon>
        <taxon>Spirurina</taxon>
        <taxon>Ascaridomorpha</taxon>
        <taxon>Ascaridoidea</taxon>
        <taxon>Ascarididae</taxon>
        <taxon>Parascaris</taxon>
    </lineage>
</organism>
<dbReference type="AlphaFoldDB" id="A0A915B2J8"/>
<feature type="region of interest" description="Disordered" evidence="4">
    <location>
        <begin position="85"/>
        <end position="124"/>
    </location>
</feature>
<dbReference type="InterPro" id="IPR000971">
    <property type="entry name" value="Globin"/>
</dbReference>
<evidence type="ECO:0000259" key="5">
    <source>
        <dbReference type="PROSITE" id="PS01033"/>
    </source>
</evidence>
<dbReference type="GO" id="GO:0046872">
    <property type="term" value="F:metal ion binding"/>
    <property type="evidence" value="ECO:0007669"/>
    <property type="project" value="UniProtKB-KW"/>
</dbReference>
<reference evidence="7" key="1">
    <citation type="submission" date="2022-11" db="UniProtKB">
        <authorList>
            <consortium name="WormBaseParasite"/>
        </authorList>
    </citation>
    <scope>IDENTIFICATION</scope>
</reference>
<dbReference type="Gene3D" id="1.10.490.10">
    <property type="entry name" value="Globins"/>
    <property type="match status" value="1"/>
</dbReference>
<evidence type="ECO:0000256" key="2">
    <source>
        <dbReference type="ARBA" id="ARBA00022723"/>
    </source>
</evidence>
<accession>A0A915B2J8</accession>
<feature type="compositionally biased region" description="Basic and acidic residues" evidence="4">
    <location>
        <begin position="147"/>
        <end position="162"/>
    </location>
</feature>
<evidence type="ECO:0000313" key="6">
    <source>
        <dbReference type="Proteomes" id="UP000887569"/>
    </source>
</evidence>
<sequence>MGNQQTREVKARRSLSSNCSPGNALPNGSMRRSVSAHPASAPMTQVTESLDPDSDISNDSFSSASEKLMTVVEDECPKLKTLDQLETGASTPRINESNEIFTPVEDSEIGTPSFDSPSRSSYNCVEPSPQIIKITVKKIPSVCRTHSIGDETKSSNRSKDFLSTDGGNFSKKRSLSTQQLNDDKQHQQAAFSSALEVPSTSTAQSLSSRSLRTLSTHPPLSPAKSARSTSSNIHGMSSNRMYSNCSLQLTPAQVVLIRRTWAHARNQGALEPALTIFRNSFFKNADIRALMMCGSKNVGHERLKRHAKEFTEIMDKLIGGLESIETVMEELKKAGRGHVALSKEQYSCPFRLSYMDQFASAMIERTLEWGEKKDRIETTQTAWTKIVLFVVEQMKEGYHDAMRQERRARNQQVSPPTD</sequence>
<name>A0A915B2J8_PARUN</name>
<keyword evidence="6" id="KW-1185">Reference proteome</keyword>
<feature type="compositionally biased region" description="Polar residues" evidence="4">
    <location>
        <begin position="87"/>
        <end position="100"/>
    </location>
</feature>
<evidence type="ECO:0000256" key="4">
    <source>
        <dbReference type="SAM" id="MobiDB-lite"/>
    </source>
</evidence>
<evidence type="ECO:0000256" key="1">
    <source>
        <dbReference type="ARBA" id="ARBA00022617"/>
    </source>
</evidence>
<feature type="region of interest" description="Disordered" evidence="4">
    <location>
        <begin position="1"/>
        <end position="60"/>
    </location>
</feature>
<dbReference type="WBParaSite" id="PgR024_g094_t01">
    <property type="protein sequence ID" value="PgR024_g094_t01"/>
    <property type="gene ID" value="PgR024_g094"/>
</dbReference>
<dbReference type="PANTHER" id="PTHR46458">
    <property type="entry name" value="BLR2807 PROTEIN"/>
    <property type="match status" value="1"/>
</dbReference>
<feature type="compositionally biased region" description="Polar residues" evidence="4">
    <location>
        <begin position="113"/>
        <end position="123"/>
    </location>
</feature>
<evidence type="ECO:0000256" key="3">
    <source>
        <dbReference type="ARBA" id="ARBA00023004"/>
    </source>
</evidence>
<dbReference type="CDD" id="cd01040">
    <property type="entry name" value="Mb-like"/>
    <property type="match status" value="1"/>
</dbReference>
<dbReference type="PANTHER" id="PTHR46458:SF8">
    <property type="entry name" value="GLOBIN-LIKE PROTEIN 6"/>
    <property type="match status" value="1"/>
</dbReference>
<dbReference type="SUPFAM" id="SSF46458">
    <property type="entry name" value="Globin-like"/>
    <property type="match status" value="1"/>
</dbReference>
<feature type="domain" description="Globin" evidence="5">
    <location>
        <begin position="248"/>
        <end position="399"/>
    </location>
</feature>
<dbReference type="InterPro" id="IPR044399">
    <property type="entry name" value="Mb-like_M"/>
</dbReference>
<keyword evidence="2" id="KW-0479">Metal-binding</keyword>
<keyword evidence="1" id="KW-0349">Heme</keyword>
<feature type="compositionally biased region" description="Polar residues" evidence="4">
    <location>
        <begin position="226"/>
        <end position="237"/>
    </location>
</feature>
<dbReference type="Proteomes" id="UP000887569">
    <property type="component" value="Unplaced"/>
</dbReference>
<proteinExistence type="predicted"/>
<protein>
    <submittedName>
        <fullName evidence="7">Globin family profile domain-containing protein</fullName>
    </submittedName>
</protein>